<evidence type="ECO:0000313" key="14">
    <source>
        <dbReference type="Proteomes" id="UP000476064"/>
    </source>
</evidence>
<dbReference type="PANTHER" id="PTHR43394">
    <property type="entry name" value="ATP-DEPENDENT PERMEASE MDL1, MITOCHONDRIAL"/>
    <property type="match status" value="1"/>
</dbReference>
<dbReference type="Gene3D" id="1.20.1560.10">
    <property type="entry name" value="ABC transporter type 1, transmembrane domain"/>
    <property type="match status" value="1"/>
</dbReference>
<dbReference type="PROSITE" id="PS50893">
    <property type="entry name" value="ABC_TRANSPORTER_2"/>
    <property type="match status" value="1"/>
</dbReference>
<dbReference type="InterPro" id="IPR011527">
    <property type="entry name" value="ABC1_TM_dom"/>
</dbReference>
<feature type="transmembrane region" description="Helical" evidence="10">
    <location>
        <begin position="94"/>
        <end position="115"/>
    </location>
</feature>
<dbReference type="AlphaFoldDB" id="A0A6C0G7E1"/>
<dbReference type="SUPFAM" id="SSF90123">
    <property type="entry name" value="ABC transporter transmembrane region"/>
    <property type="match status" value="1"/>
</dbReference>
<dbReference type="InterPro" id="IPR036640">
    <property type="entry name" value="ABC1_TM_sf"/>
</dbReference>
<reference evidence="13 14" key="1">
    <citation type="submission" date="2020-01" db="EMBL/GenBank/DDBJ databases">
        <title>Paenibacillus sp. nov., isolated from tomato rhizosphere.</title>
        <authorList>
            <person name="Weon H.-Y."/>
            <person name="Lee S.A."/>
        </authorList>
    </citation>
    <scope>NUCLEOTIDE SEQUENCE [LARGE SCALE GENOMIC DNA]</scope>
    <source>
        <strain evidence="13 14">12200R-189</strain>
    </source>
</reference>
<evidence type="ECO:0000256" key="6">
    <source>
        <dbReference type="ARBA" id="ARBA00022840"/>
    </source>
</evidence>
<dbReference type="Pfam" id="PF00005">
    <property type="entry name" value="ABC_tran"/>
    <property type="match status" value="1"/>
</dbReference>
<evidence type="ECO:0000313" key="13">
    <source>
        <dbReference type="EMBL" id="QHT63663.1"/>
    </source>
</evidence>
<proteinExistence type="predicted"/>
<evidence type="ECO:0000256" key="3">
    <source>
        <dbReference type="ARBA" id="ARBA00022475"/>
    </source>
</evidence>
<keyword evidence="8 10" id="KW-0472">Membrane</keyword>
<keyword evidence="7 10" id="KW-1133">Transmembrane helix</keyword>
<dbReference type="Proteomes" id="UP000476064">
    <property type="component" value="Chromosome"/>
</dbReference>
<keyword evidence="4 10" id="KW-0812">Transmembrane</keyword>
<evidence type="ECO:0000259" key="12">
    <source>
        <dbReference type="PROSITE" id="PS50929"/>
    </source>
</evidence>
<dbReference type="InterPro" id="IPR027417">
    <property type="entry name" value="P-loop_NTPase"/>
</dbReference>
<gene>
    <name evidence="13" type="ORF">GXP70_29375</name>
</gene>
<dbReference type="PROSITE" id="PS00211">
    <property type="entry name" value="ABC_TRANSPORTER_1"/>
    <property type="match status" value="1"/>
</dbReference>
<feature type="domain" description="ABC transporter" evidence="11">
    <location>
        <begin position="412"/>
        <end position="654"/>
    </location>
</feature>
<keyword evidence="5" id="KW-0547">Nucleotide-binding</keyword>
<dbReference type="InterPro" id="IPR003593">
    <property type="entry name" value="AAA+_ATPase"/>
</dbReference>
<evidence type="ECO:0000256" key="9">
    <source>
        <dbReference type="SAM" id="MobiDB-lite"/>
    </source>
</evidence>
<evidence type="ECO:0000256" key="7">
    <source>
        <dbReference type="ARBA" id="ARBA00022989"/>
    </source>
</evidence>
<dbReference type="RefSeq" id="WP_162360222.1">
    <property type="nucleotide sequence ID" value="NZ_CP048209.1"/>
</dbReference>
<feature type="region of interest" description="Disordered" evidence="9">
    <location>
        <begin position="1"/>
        <end position="23"/>
    </location>
</feature>
<keyword evidence="2" id="KW-0813">Transport</keyword>
<evidence type="ECO:0000256" key="5">
    <source>
        <dbReference type="ARBA" id="ARBA00022741"/>
    </source>
</evidence>
<evidence type="ECO:0000256" key="4">
    <source>
        <dbReference type="ARBA" id="ARBA00022692"/>
    </source>
</evidence>
<keyword evidence="3" id="KW-1003">Cell membrane</keyword>
<dbReference type="Gene3D" id="3.40.50.300">
    <property type="entry name" value="P-loop containing nucleotide triphosphate hydrolases"/>
    <property type="match status" value="1"/>
</dbReference>
<feature type="domain" description="ABC transmembrane type-1" evidence="12">
    <location>
        <begin position="55"/>
        <end position="333"/>
    </location>
</feature>
<dbReference type="InterPro" id="IPR003439">
    <property type="entry name" value="ABC_transporter-like_ATP-bd"/>
</dbReference>
<organism evidence="13 14">
    <name type="scientific">Paenibacillus lycopersici</name>
    <dbReference type="NCBI Taxonomy" id="2704462"/>
    <lineage>
        <taxon>Bacteria</taxon>
        <taxon>Bacillati</taxon>
        <taxon>Bacillota</taxon>
        <taxon>Bacilli</taxon>
        <taxon>Bacillales</taxon>
        <taxon>Paenibacillaceae</taxon>
        <taxon>Paenibacillus</taxon>
    </lineage>
</organism>
<name>A0A6C0G7E1_9BACL</name>
<protein>
    <submittedName>
        <fullName evidence="13">ABC transporter ATP-binding protein</fullName>
    </submittedName>
</protein>
<dbReference type="GO" id="GO:0005886">
    <property type="term" value="C:plasma membrane"/>
    <property type="evidence" value="ECO:0007669"/>
    <property type="project" value="UniProtKB-SubCell"/>
</dbReference>
<accession>A0A6C0G7E1</accession>
<dbReference type="CDD" id="cd18550">
    <property type="entry name" value="ABC_6TM_exporter_like"/>
    <property type="match status" value="1"/>
</dbReference>
<dbReference type="SUPFAM" id="SSF52540">
    <property type="entry name" value="P-loop containing nucleoside triphosphate hydrolases"/>
    <property type="match status" value="1"/>
</dbReference>
<dbReference type="PANTHER" id="PTHR43394:SF1">
    <property type="entry name" value="ATP-BINDING CASSETTE SUB-FAMILY B MEMBER 10, MITOCHONDRIAL"/>
    <property type="match status" value="1"/>
</dbReference>
<sequence length="676" mass="73669">MQEFRGLGLGAGSGGGPGGGGNRWRMRELAQNEHFDWAVFRRALRAFIPYWPYTIIVTVVILASSLGGVLPAWLTQRIIDDGIQQHRMSIIVKYTLALILISIGTGLLGVLQTWLSNLIAQNVMADYRIALFRHLQRQTVGFFASRQAGDLVSRVTNDVTAIQSVVTTTLVGFVSNLLNIVATLFLMFSMNWRLAILAVIVVPGFVIPTQRVGKSRQKLQGQIQNYLSKMTVQLSESLGVSGALLIRIFNRQGAEEKEFAESNRTLRDLQVRQALIGRWLFMWLNMFSSIGPALLWMYGGWLVLRGEIGLGVIVAFTALLSRLYGPLSQLAQLHVSILSSVALFRRIYAIMDEVPEVQDGTQTIPDNSVEGRLRLEHVSFAYLPDSREAQRSAGAAGGSPGSAAAKATGGMIATAAAHAAAGPHEPSVRAETRWALQDIDLAIEPGQTVALVGPSGAGKTTLLNLIPRFSDPAAGRVYLDGMDTQSLTLHALRAQMGLVPQDPFFFHDTVANNLRLAKETATDAEMEAACRAAQIHDTIAALPDGYDTVVGERGYRLSGGERQRLAIARVLLQGPKIVLLDEATSALDTVIERKIQDALAVLLEGRTALVIAHRLSTILKADKIVVMQKGRIAAVGTHAELVESDPLYKELYETQFHIENEPHPGISERESGHTDV</sequence>
<dbReference type="GO" id="GO:0005524">
    <property type="term" value="F:ATP binding"/>
    <property type="evidence" value="ECO:0007669"/>
    <property type="project" value="UniProtKB-KW"/>
</dbReference>
<evidence type="ECO:0000256" key="10">
    <source>
        <dbReference type="SAM" id="Phobius"/>
    </source>
</evidence>
<feature type="transmembrane region" description="Helical" evidence="10">
    <location>
        <begin position="279"/>
        <end position="298"/>
    </location>
</feature>
<comment type="subcellular location">
    <subcellularLocation>
        <location evidence="1">Cell membrane</location>
        <topology evidence="1">Multi-pass membrane protein</topology>
    </subcellularLocation>
</comment>
<dbReference type="InterPro" id="IPR017871">
    <property type="entry name" value="ABC_transporter-like_CS"/>
</dbReference>
<feature type="transmembrane region" description="Helical" evidence="10">
    <location>
        <begin position="50"/>
        <end position="74"/>
    </location>
</feature>
<dbReference type="PROSITE" id="PS50929">
    <property type="entry name" value="ABC_TM1F"/>
    <property type="match status" value="1"/>
</dbReference>
<evidence type="ECO:0000256" key="1">
    <source>
        <dbReference type="ARBA" id="ARBA00004651"/>
    </source>
</evidence>
<evidence type="ECO:0000259" key="11">
    <source>
        <dbReference type="PROSITE" id="PS50893"/>
    </source>
</evidence>
<dbReference type="FunFam" id="3.40.50.300:FF:000221">
    <property type="entry name" value="Multidrug ABC transporter ATP-binding protein"/>
    <property type="match status" value="1"/>
</dbReference>
<dbReference type="InterPro" id="IPR039421">
    <property type="entry name" value="Type_1_exporter"/>
</dbReference>
<dbReference type="KEGG" id="plyc:GXP70_29375"/>
<feature type="compositionally biased region" description="Gly residues" evidence="9">
    <location>
        <begin position="7"/>
        <end position="22"/>
    </location>
</feature>
<dbReference type="GO" id="GO:0015421">
    <property type="term" value="F:ABC-type oligopeptide transporter activity"/>
    <property type="evidence" value="ECO:0007669"/>
    <property type="project" value="TreeGrafter"/>
</dbReference>
<dbReference type="SMART" id="SM00382">
    <property type="entry name" value="AAA"/>
    <property type="match status" value="1"/>
</dbReference>
<dbReference type="EMBL" id="CP048209">
    <property type="protein sequence ID" value="QHT63663.1"/>
    <property type="molecule type" value="Genomic_DNA"/>
</dbReference>
<dbReference type="GO" id="GO:0016887">
    <property type="term" value="F:ATP hydrolysis activity"/>
    <property type="evidence" value="ECO:0007669"/>
    <property type="project" value="InterPro"/>
</dbReference>
<keyword evidence="6 13" id="KW-0067">ATP-binding</keyword>
<keyword evidence="14" id="KW-1185">Reference proteome</keyword>
<evidence type="ECO:0000256" key="8">
    <source>
        <dbReference type="ARBA" id="ARBA00023136"/>
    </source>
</evidence>
<evidence type="ECO:0000256" key="2">
    <source>
        <dbReference type="ARBA" id="ARBA00022448"/>
    </source>
</evidence>
<dbReference type="Pfam" id="PF00664">
    <property type="entry name" value="ABC_membrane"/>
    <property type="match status" value="1"/>
</dbReference>